<keyword evidence="3" id="KW-1185">Reference proteome</keyword>
<dbReference type="SMART" id="SM00460">
    <property type="entry name" value="TGc"/>
    <property type="match status" value="1"/>
</dbReference>
<evidence type="ECO:0000259" key="1">
    <source>
        <dbReference type="SMART" id="SM00460"/>
    </source>
</evidence>
<name>A0A4Q7PEG8_9BACT</name>
<dbReference type="GO" id="GO:0008233">
    <property type="term" value="F:peptidase activity"/>
    <property type="evidence" value="ECO:0007669"/>
    <property type="project" value="UniProtKB-KW"/>
</dbReference>
<dbReference type="GO" id="GO:0006508">
    <property type="term" value="P:proteolysis"/>
    <property type="evidence" value="ECO:0007669"/>
    <property type="project" value="UniProtKB-KW"/>
</dbReference>
<dbReference type="Pfam" id="PF01841">
    <property type="entry name" value="Transglut_core"/>
    <property type="match status" value="1"/>
</dbReference>
<dbReference type="SUPFAM" id="SSF54001">
    <property type="entry name" value="Cysteine proteinases"/>
    <property type="match status" value="1"/>
</dbReference>
<dbReference type="Gene3D" id="3.10.620.30">
    <property type="match status" value="1"/>
</dbReference>
<dbReference type="Pfam" id="PF08379">
    <property type="entry name" value="Bact_transglu_N"/>
    <property type="match status" value="1"/>
</dbReference>
<proteinExistence type="predicted"/>
<dbReference type="AlphaFoldDB" id="A0A4Q7PEG8"/>
<gene>
    <name evidence="2" type="ORF">BC751_3828</name>
</gene>
<evidence type="ECO:0000313" key="2">
    <source>
        <dbReference type="EMBL" id="RZS98188.1"/>
    </source>
</evidence>
<keyword evidence="2" id="KW-0645">Protease</keyword>
<comment type="caution">
    <text evidence="2">The sequence shown here is derived from an EMBL/GenBank/DDBJ whole genome shotgun (WGS) entry which is preliminary data.</text>
</comment>
<protein>
    <submittedName>
        <fullName evidence="2">Transglutaminase-like putative cysteine protease</fullName>
    </submittedName>
</protein>
<evidence type="ECO:0000313" key="3">
    <source>
        <dbReference type="Proteomes" id="UP000292209"/>
    </source>
</evidence>
<keyword evidence="2" id="KW-0378">Hydrolase</keyword>
<dbReference type="RefSeq" id="WP_130276931.1">
    <property type="nucleotide sequence ID" value="NZ_SGXG01000001.1"/>
</dbReference>
<accession>A0A4Q7PEG8</accession>
<dbReference type="InterPro" id="IPR038765">
    <property type="entry name" value="Papain-like_cys_pep_sf"/>
</dbReference>
<dbReference type="PANTHER" id="PTHR33490">
    <property type="entry name" value="BLR5614 PROTEIN-RELATED"/>
    <property type="match status" value="1"/>
</dbReference>
<dbReference type="Proteomes" id="UP000292209">
    <property type="component" value="Unassembled WGS sequence"/>
</dbReference>
<dbReference type="EMBL" id="SGXG01000001">
    <property type="protein sequence ID" value="RZS98188.1"/>
    <property type="molecule type" value="Genomic_DNA"/>
</dbReference>
<dbReference type="OrthoDB" id="9804872at2"/>
<feature type="domain" description="Transglutaminase-like" evidence="1">
    <location>
        <begin position="171"/>
        <end position="235"/>
    </location>
</feature>
<dbReference type="PANTHER" id="PTHR33490:SF1">
    <property type="entry name" value="SLL1233 PROTEIN"/>
    <property type="match status" value="1"/>
</dbReference>
<dbReference type="InterPro" id="IPR002931">
    <property type="entry name" value="Transglutaminase-like"/>
</dbReference>
<organism evidence="2 3">
    <name type="scientific">Cecembia calidifontis</name>
    <dbReference type="NCBI Taxonomy" id="1187080"/>
    <lineage>
        <taxon>Bacteria</taxon>
        <taxon>Pseudomonadati</taxon>
        <taxon>Bacteroidota</taxon>
        <taxon>Cytophagia</taxon>
        <taxon>Cytophagales</taxon>
        <taxon>Cyclobacteriaceae</taxon>
        <taxon>Cecembia</taxon>
    </lineage>
</organism>
<dbReference type="InterPro" id="IPR013589">
    <property type="entry name" value="Bac_transglu_N"/>
</dbReference>
<sequence length="279" mass="32392">MRLEIQHFTQYQYSENVILNPHFLFLIPQQRSYFQIEKGQIKCDPEPIAIHERIDMMGNAHYQTWFQEETDHLSIDADYIIELKPFNPFGFLFTEFITYPFSFFQYSPEKHIFLKAFLETDTHEAFQRYVHRLIKASGDMVAFLFSLTESIHAQWGHIIREEQSLWSPDFTFDQKKGSCRDLSWMLVHMLRNVGLASRFVSGYAFNPELTEGHELHAWVEVFLPGAGWVGLDPSLGLFSDNHYIPLAAGYSPELVAPVQGSFGGTALTDLKTEVWIKLL</sequence>
<reference evidence="2 3" key="1">
    <citation type="submission" date="2019-02" db="EMBL/GenBank/DDBJ databases">
        <title>Genomic Encyclopedia of Archaeal and Bacterial Type Strains, Phase II (KMG-II): from individual species to whole genera.</title>
        <authorList>
            <person name="Goeker M."/>
        </authorList>
    </citation>
    <scope>NUCLEOTIDE SEQUENCE [LARGE SCALE GENOMIC DNA]</scope>
    <source>
        <strain evidence="2 3">DSM 21411</strain>
    </source>
</reference>